<reference evidence="1" key="1">
    <citation type="submission" date="2018-02" db="EMBL/GenBank/DDBJ databases">
        <title>Rhizophora mucronata_Transcriptome.</title>
        <authorList>
            <person name="Meera S.P."/>
            <person name="Sreeshan A."/>
            <person name="Augustine A."/>
        </authorList>
    </citation>
    <scope>NUCLEOTIDE SEQUENCE</scope>
    <source>
        <tissue evidence="1">Leaf</tissue>
    </source>
</reference>
<protein>
    <submittedName>
        <fullName evidence="1">Uncharacterized protein</fullName>
    </submittedName>
</protein>
<sequence>MSDLDFVTNPTCTSCTHRTYKGANGENLSGRLPTISL</sequence>
<name>A0A2P2QD36_RHIMU</name>
<accession>A0A2P2QD36</accession>
<proteinExistence type="predicted"/>
<organism evidence="1">
    <name type="scientific">Rhizophora mucronata</name>
    <name type="common">Asiatic mangrove</name>
    <dbReference type="NCBI Taxonomy" id="61149"/>
    <lineage>
        <taxon>Eukaryota</taxon>
        <taxon>Viridiplantae</taxon>
        <taxon>Streptophyta</taxon>
        <taxon>Embryophyta</taxon>
        <taxon>Tracheophyta</taxon>
        <taxon>Spermatophyta</taxon>
        <taxon>Magnoliopsida</taxon>
        <taxon>eudicotyledons</taxon>
        <taxon>Gunneridae</taxon>
        <taxon>Pentapetalae</taxon>
        <taxon>rosids</taxon>
        <taxon>fabids</taxon>
        <taxon>Malpighiales</taxon>
        <taxon>Rhizophoraceae</taxon>
        <taxon>Rhizophora</taxon>
    </lineage>
</organism>
<dbReference type="EMBL" id="GGEC01084448">
    <property type="protein sequence ID" value="MBX64932.1"/>
    <property type="molecule type" value="Transcribed_RNA"/>
</dbReference>
<dbReference type="AlphaFoldDB" id="A0A2P2QD36"/>
<evidence type="ECO:0000313" key="1">
    <source>
        <dbReference type="EMBL" id="MBX64932.1"/>
    </source>
</evidence>